<feature type="domain" description="Guanylate cyclase" evidence="2">
    <location>
        <begin position="326"/>
        <end position="458"/>
    </location>
</feature>
<sequence length="506" mass="55676">MAQPIPFVISPALRLSANGANLIGAAFTTFYFLVLDPVSLVGLSPEAKGNLLVFILANTAMVFALAIFFEHRNFKKNTPTGPVEQLEFLFYLPRLTLHFGMAAWTWMGLAMAFYGVLVLDQPWVIGFHQFVGITLAGGALGNFGAYLLTDLLAKREAARLLPDLEVSEAPKGARLGRMFLIVFGLLSLIPLLMVGWYGAFFKANQERGVEDPQFYIISAALFFLTLSVLVAGVGLAWTGSRLLKPLREITKFLGFIALGRFDYRLDVLTDDEIGYLAGQINKMAKGLSERERIRDLFGRYVNEQVLDEISSGRLQLETGGREAKLTILFTDLRGFSALAEQQGAQEIMALLNRYFEVMTNVIMDHGGSVLEFLGDGILAIFGAPVPLENCSERAAMACLEMSHRLRSLNEEWAKAGQPTLEMGMGLHYGEANVGNLGSTRCMRYSVVGDTVNLASRIEQFNKVLGSHILVSSDVAHRLGLGFRLTPKGHHPVKGREQAVELFELSA</sequence>
<keyword evidence="1" id="KW-1133">Transmembrane helix</keyword>
<dbReference type="AlphaFoldDB" id="A0A1F6GRR8"/>
<feature type="transmembrane region" description="Helical" evidence="1">
    <location>
        <begin position="123"/>
        <end position="149"/>
    </location>
</feature>
<dbReference type="PROSITE" id="PS50885">
    <property type="entry name" value="HAMP"/>
    <property type="match status" value="1"/>
</dbReference>
<protein>
    <recommendedName>
        <fullName evidence="6">Guanylate cyclase domain-containing protein</fullName>
    </recommendedName>
</protein>
<dbReference type="SUPFAM" id="SSF158472">
    <property type="entry name" value="HAMP domain-like"/>
    <property type="match status" value="1"/>
</dbReference>
<comment type="caution">
    <text evidence="4">The sequence shown here is derived from an EMBL/GenBank/DDBJ whole genome shotgun (WGS) entry which is preliminary data.</text>
</comment>
<dbReference type="InterPro" id="IPR029787">
    <property type="entry name" value="Nucleotide_cyclase"/>
</dbReference>
<organism evidence="4 5">
    <name type="scientific">Candidatus Lambdaproteobacteria bacterium RIFOXYD2_FULL_56_26</name>
    <dbReference type="NCBI Taxonomy" id="1817773"/>
    <lineage>
        <taxon>Bacteria</taxon>
        <taxon>Pseudomonadati</taxon>
        <taxon>Pseudomonadota</taxon>
        <taxon>Candidatus Lambdaproteobacteria</taxon>
    </lineage>
</organism>
<dbReference type="PROSITE" id="PS50125">
    <property type="entry name" value="GUANYLATE_CYCLASE_2"/>
    <property type="match status" value="1"/>
</dbReference>
<dbReference type="GO" id="GO:0035556">
    <property type="term" value="P:intracellular signal transduction"/>
    <property type="evidence" value="ECO:0007669"/>
    <property type="project" value="InterPro"/>
</dbReference>
<dbReference type="InterPro" id="IPR003660">
    <property type="entry name" value="HAMP_dom"/>
</dbReference>
<accession>A0A1F6GRR8</accession>
<name>A0A1F6GRR8_9PROT</name>
<evidence type="ECO:0000259" key="3">
    <source>
        <dbReference type="PROSITE" id="PS50885"/>
    </source>
</evidence>
<evidence type="ECO:0000256" key="1">
    <source>
        <dbReference type="SAM" id="Phobius"/>
    </source>
</evidence>
<evidence type="ECO:0008006" key="6">
    <source>
        <dbReference type="Google" id="ProtNLM"/>
    </source>
</evidence>
<proteinExistence type="predicted"/>
<dbReference type="SUPFAM" id="SSF55073">
    <property type="entry name" value="Nucleotide cyclase"/>
    <property type="match status" value="1"/>
</dbReference>
<dbReference type="SMART" id="SM00304">
    <property type="entry name" value="HAMP"/>
    <property type="match status" value="1"/>
</dbReference>
<dbReference type="Pfam" id="PF00211">
    <property type="entry name" value="Guanylate_cyc"/>
    <property type="match status" value="1"/>
</dbReference>
<dbReference type="PANTHER" id="PTHR43081">
    <property type="entry name" value="ADENYLATE CYCLASE, TERMINAL-DIFFERENTIATION SPECIFIC-RELATED"/>
    <property type="match status" value="1"/>
</dbReference>
<evidence type="ECO:0000313" key="5">
    <source>
        <dbReference type="Proteomes" id="UP000177583"/>
    </source>
</evidence>
<dbReference type="Gene3D" id="3.30.70.1230">
    <property type="entry name" value="Nucleotide cyclase"/>
    <property type="match status" value="1"/>
</dbReference>
<dbReference type="Pfam" id="PF00672">
    <property type="entry name" value="HAMP"/>
    <property type="match status" value="1"/>
</dbReference>
<dbReference type="GO" id="GO:0009190">
    <property type="term" value="P:cyclic nucleotide biosynthetic process"/>
    <property type="evidence" value="ECO:0007669"/>
    <property type="project" value="InterPro"/>
</dbReference>
<dbReference type="EMBL" id="MFNF01000042">
    <property type="protein sequence ID" value="OGH00770.1"/>
    <property type="molecule type" value="Genomic_DNA"/>
</dbReference>
<feature type="transmembrane region" description="Helical" evidence="1">
    <location>
        <begin position="49"/>
        <end position="69"/>
    </location>
</feature>
<feature type="transmembrane region" description="Helical" evidence="1">
    <location>
        <begin position="12"/>
        <end position="34"/>
    </location>
</feature>
<keyword evidence="1" id="KW-0812">Transmembrane</keyword>
<feature type="transmembrane region" description="Helical" evidence="1">
    <location>
        <begin position="95"/>
        <end position="117"/>
    </location>
</feature>
<dbReference type="SMART" id="SM00044">
    <property type="entry name" value="CYCc"/>
    <property type="match status" value="1"/>
</dbReference>
<feature type="domain" description="HAMP" evidence="3">
    <location>
        <begin position="240"/>
        <end position="292"/>
    </location>
</feature>
<feature type="transmembrane region" description="Helical" evidence="1">
    <location>
        <begin position="178"/>
        <end position="199"/>
    </location>
</feature>
<dbReference type="PANTHER" id="PTHR43081:SF1">
    <property type="entry name" value="ADENYLATE CYCLASE, TERMINAL-DIFFERENTIATION SPECIFIC"/>
    <property type="match status" value="1"/>
</dbReference>
<dbReference type="Gene3D" id="6.10.340.10">
    <property type="match status" value="1"/>
</dbReference>
<evidence type="ECO:0000313" key="4">
    <source>
        <dbReference type="EMBL" id="OGH00770.1"/>
    </source>
</evidence>
<evidence type="ECO:0000259" key="2">
    <source>
        <dbReference type="PROSITE" id="PS50125"/>
    </source>
</evidence>
<dbReference type="InterPro" id="IPR050697">
    <property type="entry name" value="Adenylyl/Guanylyl_Cyclase_3/4"/>
</dbReference>
<dbReference type="GO" id="GO:0016020">
    <property type="term" value="C:membrane"/>
    <property type="evidence" value="ECO:0007669"/>
    <property type="project" value="InterPro"/>
</dbReference>
<dbReference type="CDD" id="cd06225">
    <property type="entry name" value="HAMP"/>
    <property type="match status" value="1"/>
</dbReference>
<reference evidence="4 5" key="1">
    <citation type="journal article" date="2016" name="Nat. Commun.">
        <title>Thousands of microbial genomes shed light on interconnected biogeochemical processes in an aquifer system.</title>
        <authorList>
            <person name="Anantharaman K."/>
            <person name="Brown C.T."/>
            <person name="Hug L.A."/>
            <person name="Sharon I."/>
            <person name="Castelle C.J."/>
            <person name="Probst A.J."/>
            <person name="Thomas B.C."/>
            <person name="Singh A."/>
            <person name="Wilkins M.J."/>
            <person name="Karaoz U."/>
            <person name="Brodie E.L."/>
            <person name="Williams K.H."/>
            <person name="Hubbard S.S."/>
            <person name="Banfield J.F."/>
        </authorList>
    </citation>
    <scope>NUCLEOTIDE SEQUENCE [LARGE SCALE GENOMIC DNA]</scope>
</reference>
<gene>
    <name evidence="4" type="ORF">A2557_03605</name>
</gene>
<dbReference type="Proteomes" id="UP000177583">
    <property type="component" value="Unassembled WGS sequence"/>
</dbReference>
<dbReference type="CDD" id="cd07302">
    <property type="entry name" value="CHD"/>
    <property type="match status" value="1"/>
</dbReference>
<feature type="transmembrane region" description="Helical" evidence="1">
    <location>
        <begin position="214"/>
        <end position="237"/>
    </location>
</feature>
<dbReference type="InterPro" id="IPR001054">
    <property type="entry name" value="A/G_cyclase"/>
</dbReference>
<keyword evidence="1" id="KW-0472">Membrane</keyword>
<dbReference type="GO" id="GO:0004016">
    <property type="term" value="F:adenylate cyclase activity"/>
    <property type="evidence" value="ECO:0007669"/>
    <property type="project" value="UniProtKB-ARBA"/>
</dbReference>